<accession>A0A1I6PZ15</accession>
<organism evidence="3 4">
    <name type="scientific">Saccharopolyspora flava</name>
    <dbReference type="NCBI Taxonomy" id="95161"/>
    <lineage>
        <taxon>Bacteria</taxon>
        <taxon>Bacillati</taxon>
        <taxon>Actinomycetota</taxon>
        <taxon>Actinomycetes</taxon>
        <taxon>Pseudonocardiales</taxon>
        <taxon>Pseudonocardiaceae</taxon>
        <taxon>Saccharopolyspora</taxon>
    </lineage>
</organism>
<evidence type="ECO:0000256" key="1">
    <source>
        <dbReference type="SAM" id="MobiDB-lite"/>
    </source>
</evidence>
<protein>
    <submittedName>
        <fullName evidence="3">Uncharacterized protein</fullName>
    </submittedName>
</protein>
<feature type="region of interest" description="Disordered" evidence="1">
    <location>
        <begin position="31"/>
        <end position="56"/>
    </location>
</feature>
<evidence type="ECO:0000313" key="4">
    <source>
        <dbReference type="Proteomes" id="UP000198852"/>
    </source>
</evidence>
<sequence>MDEIWLQVLVALIAGGAGAGVVLALRRRSPGGDVPEEPAGPAEVVPSDVRPRPEPDGWEPHVQHCEQAVLRAGRAVEAVSSLRARNLLQTVVRRMDAELPSLRVFAELGRGLGGTPRDVEIARRVRAELTAAEHRFAETTAEVLDLVEDPDPQRAQQLRDRFPLVKPLSTVLPEPVSQS</sequence>
<dbReference type="EMBL" id="FOZX01000001">
    <property type="protein sequence ID" value="SFS45348.1"/>
    <property type="molecule type" value="Genomic_DNA"/>
</dbReference>
<feature type="compositionally biased region" description="Low complexity" evidence="1">
    <location>
        <begin position="31"/>
        <end position="46"/>
    </location>
</feature>
<name>A0A1I6PZ15_9PSEU</name>
<dbReference type="RefSeq" id="WP_093414305.1">
    <property type="nucleotide sequence ID" value="NZ_FOZX01000001.1"/>
</dbReference>
<evidence type="ECO:0000313" key="3">
    <source>
        <dbReference type="EMBL" id="SFS45348.1"/>
    </source>
</evidence>
<evidence type="ECO:0000256" key="2">
    <source>
        <dbReference type="SAM" id="Phobius"/>
    </source>
</evidence>
<keyword evidence="2" id="KW-1133">Transmembrane helix</keyword>
<dbReference type="OrthoDB" id="3693730at2"/>
<gene>
    <name evidence="3" type="ORF">SAMN05660874_01243</name>
</gene>
<proteinExistence type="predicted"/>
<keyword evidence="2" id="KW-0472">Membrane</keyword>
<keyword evidence="4" id="KW-1185">Reference proteome</keyword>
<dbReference type="AlphaFoldDB" id="A0A1I6PZ15"/>
<dbReference type="Proteomes" id="UP000198852">
    <property type="component" value="Unassembled WGS sequence"/>
</dbReference>
<keyword evidence="2" id="KW-0812">Transmembrane</keyword>
<feature type="transmembrane region" description="Helical" evidence="2">
    <location>
        <begin position="6"/>
        <end position="25"/>
    </location>
</feature>
<reference evidence="4" key="1">
    <citation type="submission" date="2016-10" db="EMBL/GenBank/DDBJ databases">
        <authorList>
            <person name="Varghese N."/>
            <person name="Submissions S."/>
        </authorList>
    </citation>
    <scope>NUCLEOTIDE SEQUENCE [LARGE SCALE GENOMIC DNA]</scope>
    <source>
        <strain evidence="4">DSM 44771</strain>
    </source>
</reference>